<evidence type="ECO:0000256" key="3">
    <source>
        <dbReference type="ARBA" id="ARBA00023235"/>
    </source>
</evidence>
<protein>
    <recommendedName>
        <fullName evidence="5">TRUD domain-containing protein</fullName>
    </recommendedName>
</protein>
<accession>A0AAV8ZPY2</accession>
<dbReference type="EMBL" id="JANEYF010000952">
    <property type="protein sequence ID" value="KAJ8966699.1"/>
    <property type="molecule type" value="Genomic_DNA"/>
</dbReference>
<evidence type="ECO:0000259" key="5">
    <source>
        <dbReference type="PROSITE" id="PS50984"/>
    </source>
</evidence>
<dbReference type="PANTHER" id="PTHR13326:SF31">
    <property type="entry name" value="PSEUDOURIDYLATE SYNTHASE 7 HOMOLOG"/>
    <property type="match status" value="1"/>
</dbReference>
<dbReference type="GO" id="GO:0008033">
    <property type="term" value="P:tRNA processing"/>
    <property type="evidence" value="ECO:0007669"/>
    <property type="project" value="UniProtKB-KW"/>
</dbReference>
<evidence type="ECO:0000256" key="2">
    <source>
        <dbReference type="ARBA" id="ARBA00022694"/>
    </source>
</evidence>
<name>A0AAV8ZPY2_9CUCU</name>
<dbReference type="GO" id="GO:0005634">
    <property type="term" value="C:nucleus"/>
    <property type="evidence" value="ECO:0007669"/>
    <property type="project" value="TreeGrafter"/>
</dbReference>
<dbReference type="InterPro" id="IPR001656">
    <property type="entry name" value="PsdUridine_synth_TruD"/>
</dbReference>
<dbReference type="Gene3D" id="3.30.2350.20">
    <property type="entry name" value="TruD, catalytic domain"/>
    <property type="match status" value="1"/>
</dbReference>
<dbReference type="InterPro" id="IPR011760">
    <property type="entry name" value="PsdUridine_synth_TruD_insert"/>
</dbReference>
<dbReference type="CDD" id="cd02576">
    <property type="entry name" value="PseudoU_synth_ScPUS7"/>
    <property type="match status" value="1"/>
</dbReference>
<dbReference type="Proteomes" id="UP001162156">
    <property type="component" value="Unassembled WGS sequence"/>
</dbReference>
<keyword evidence="2" id="KW-0819">tRNA processing</keyword>
<dbReference type="GO" id="GO:0009982">
    <property type="term" value="F:pseudouridine synthase activity"/>
    <property type="evidence" value="ECO:0007669"/>
    <property type="project" value="InterPro"/>
</dbReference>
<dbReference type="InterPro" id="IPR042214">
    <property type="entry name" value="TruD_catalytic"/>
</dbReference>
<dbReference type="Pfam" id="PF01142">
    <property type="entry name" value="TruD"/>
    <property type="match status" value="1"/>
</dbReference>
<organism evidence="6 7">
    <name type="scientific">Rhamnusium bicolor</name>
    <dbReference type="NCBI Taxonomy" id="1586634"/>
    <lineage>
        <taxon>Eukaryota</taxon>
        <taxon>Metazoa</taxon>
        <taxon>Ecdysozoa</taxon>
        <taxon>Arthropoda</taxon>
        <taxon>Hexapoda</taxon>
        <taxon>Insecta</taxon>
        <taxon>Pterygota</taxon>
        <taxon>Neoptera</taxon>
        <taxon>Endopterygota</taxon>
        <taxon>Coleoptera</taxon>
        <taxon>Polyphaga</taxon>
        <taxon>Cucujiformia</taxon>
        <taxon>Chrysomeloidea</taxon>
        <taxon>Cerambycidae</taxon>
        <taxon>Lepturinae</taxon>
        <taxon>Rhagiini</taxon>
        <taxon>Rhamnusium</taxon>
    </lineage>
</organism>
<comment type="catalytic activity">
    <reaction evidence="4">
        <text>a uridine in tRNA = a pseudouridine in tRNA</text>
        <dbReference type="Rhea" id="RHEA:54572"/>
        <dbReference type="Rhea" id="RHEA-COMP:13339"/>
        <dbReference type="Rhea" id="RHEA-COMP:13934"/>
        <dbReference type="ChEBI" id="CHEBI:65314"/>
        <dbReference type="ChEBI" id="CHEBI:65315"/>
    </reaction>
</comment>
<dbReference type="GO" id="GO:0001522">
    <property type="term" value="P:pseudouridine synthesis"/>
    <property type="evidence" value="ECO:0007669"/>
    <property type="project" value="InterPro"/>
</dbReference>
<dbReference type="SUPFAM" id="SSF55120">
    <property type="entry name" value="Pseudouridine synthase"/>
    <property type="match status" value="1"/>
</dbReference>
<evidence type="ECO:0000313" key="7">
    <source>
        <dbReference type="Proteomes" id="UP001162156"/>
    </source>
</evidence>
<dbReference type="PROSITE" id="PS50984">
    <property type="entry name" value="TRUD"/>
    <property type="match status" value="1"/>
</dbReference>
<gene>
    <name evidence="6" type="ORF">NQ314_003349</name>
</gene>
<dbReference type="PANTHER" id="PTHR13326">
    <property type="entry name" value="TRNA PSEUDOURIDINE SYNTHASE D"/>
    <property type="match status" value="1"/>
</dbReference>
<evidence type="ECO:0000313" key="6">
    <source>
        <dbReference type="EMBL" id="KAJ8966699.1"/>
    </source>
</evidence>
<dbReference type="AlphaFoldDB" id="A0AAV8ZPY2"/>
<evidence type="ECO:0000256" key="1">
    <source>
        <dbReference type="ARBA" id="ARBA00007953"/>
    </source>
</evidence>
<dbReference type="PIRSF" id="PIRSF037016">
    <property type="entry name" value="Pseudouridin_synth_euk_prd"/>
    <property type="match status" value="1"/>
</dbReference>
<keyword evidence="3" id="KW-0413">Isomerase</keyword>
<reference evidence="6" key="1">
    <citation type="journal article" date="2023" name="Insect Mol. Biol.">
        <title>Genome sequencing provides insights into the evolution of gene families encoding plant cell wall-degrading enzymes in longhorned beetles.</title>
        <authorList>
            <person name="Shin N.R."/>
            <person name="Okamura Y."/>
            <person name="Kirsch R."/>
            <person name="Pauchet Y."/>
        </authorList>
    </citation>
    <scope>NUCLEOTIDE SEQUENCE</scope>
    <source>
        <strain evidence="6">RBIC_L_NR</strain>
    </source>
</reference>
<keyword evidence="7" id="KW-1185">Reference proteome</keyword>
<dbReference type="InterPro" id="IPR020103">
    <property type="entry name" value="PsdUridine_synth_cat_dom_sf"/>
</dbReference>
<feature type="domain" description="TRUD" evidence="5">
    <location>
        <begin position="311"/>
        <end position="384"/>
    </location>
</feature>
<proteinExistence type="inferred from homology"/>
<evidence type="ECO:0000256" key="4">
    <source>
        <dbReference type="ARBA" id="ARBA00036943"/>
    </source>
</evidence>
<comment type="caution">
    <text evidence="6">The sequence shown here is derived from an EMBL/GenBank/DDBJ whole genome shotgun (WGS) entry which is preliminary data.</text>
</comment>
<dbReference type="GO" id="GO:0003723">
    <property type="term" value="F:RNA binding"/>
    <property type="evidence" value="ECO:0007669"/>
    <property type="project" value="InterPro"/>
</dbReference>
<comment type="similarity">
    <text evidence="1">Belongs to the pseudouridine synthase TruD family.</text>
</comment>
<sequence length="384" mass="44499">MYSRRGKYNKKNKHFHKGSKFQNRTFHRKKEYRHQDQLTEVEVGITEFVSNLEGFSGIIKARYSDFHVNEINLDGSVAKLTNIRVPKDFISKVEKFDYKEVIISPLDLLPQEKWDAIKNLLNSENDDKVNLEADNLSKEDRIKIHDCIKSHFGQKVVASTVMVEEKKYMQFKKFNKADLDRMKKGIFVFSGQRTKENMYIFLVYKEALDTMDACLKISDCLRMSPANFTYAGVKDKRAKTTQWFCVRKVEPWKLLNRTKLLRNVKIGNFSFNDVPLKLGQLQGNKFRIALRNVTGSDELINQAMNQIKENGFINFYGLQRFGNDKEVPTFQIGVNLLLGKWKEAAQLILKPKTSDDPFEDVSKAKKIYSETGDAGKAYGVLEKK</sequence>